<gene>
    <name evidence="2" type="ORF">OS889_01855</name>
</gene>
<comment type="caution">
    <text evidence="2">The sequence shown here is derived from an EMBL/GenBank/DDBJ whole genome shotgun (WGS) entry which is preliminary data.</text>
</comment>
<feature type="transmembrane region" description="Helical" evidence="1">
    <location>
        <begin position="50"/>
        <end position="67"/>
    </location>
</feature>
<dbReference type="AlphaFoldDB" id="A0ABD5M9Q2"/>
<sequence length="147" mass="15437">MSLANRAVDETAEFLHVALLWLFLNPAFGPVAVAVSALPLSPSPLAGQEGLIAAFLTVCGVAVIRFYDPSWDLVRAFVAGGATASGFLALYVLSGADDAVPAGGSWAAFGRVVAYWLVALGVGVALAHPRTWRRLRRAVAVEERTSD</sequence>
<proteinExistence type="predicted"/>
<evidence type="ECO:0000256" key="1">
    <source>
        <dbReference type="SAM" id="Phobius"/>
    </source>
</evidence>
<evidence type="ECO:0000313" key="2">
    <source>
        <dbReference type="EMBL" id="MFA1609753.1"/>
    </source>
</evidence>
<dbReference type="EMBL" id="JBGNYA010000001">
    <property type="protein sequence ID" value="MFA1609753.1"/>
    <property type="molecule type" value="Genomic_DNA"/>
</dbReference>
<name>A0ABD5M9Q2_9EURY</name>
<dbReference type="Proteomes" id="UP001570511">
    <property type="component" value="Unassembled WGS sequence"/>
</dbReference>
<dbReference type="RefSeq" id="WP_372386783.1">
    <property type="nucleotide sequence ID" value="NZ_JBGNYA010000001.1"/>
</dbReference>
<keyword evidence="3" id="KW-1185">Reference proteome</keyword>
<reference evidence="2 3" key="1">
    <citation type="submission" date="2024-08" db="EMBL/GenBank/DDBJ databases">
        <title>Halobellus sp. MBLA0158 whole genome sequence.</title>
        <authorList>
            <person name="Hwang C.Y."/>
            <person name="Cho E.-S."/>
            <person name="Seo M.-J."/>
        </authorList>
    </citation>
    <scope>NUCLEOTIDE SEQUENCE [LARGE SCALE GENOMIC DNA]</scope>
    <source>
        <strain evidence="2 3">MBLA0158</strain>
    </source>
</reference>
<organism evidence="2 3">
    <name type="scientific">Halobellus rubicundus</name>
    <dbReference type="NCBI Taxonomy" id="2996466"/>
    <lineage>
        <taxon>Archaea</taxon>
        <taxon>Methanobacteriati</taxon>
        <taxon>Methanobacteriota</taxon>
        <taxon>Stenosarchaea group</taxon>
        <taxon>Halobacteria</taxon>
        <taxon>Halobacteriales</taxon>
        <taxon>Haloferacaceae</taxon>
        <taxon>Halobellus</taxon>
    </lineage>
</organism>
<feature type="transmembrane region" description="Helical" evidence="1">
    <location>
        <begin position="74"/>
        <end position="94"/>
    </location>
</feature>
<keyword evidence="1" id="KW-0472">Membrane</keyword>
<keyword evidence="1" id="KW-0812">Transmembrane</keyword>
<keyword evidence="1" id="KW-1133">Transmembrane helix</keyword>
<evidence type="ECO:0000313" key="3">
    <source>
        <dbReference type="Proteomes" id="UP001570511"/>
    </source>
</evidence>
<feature type="transmembrane region" description="Helical" evidence="1">
    <location>
        <begin position="106"/>
        <end position="127"/>
    </location>
</feature>
<accession>A0ABD5M9Q2</accession>
<feature type="transmembrane region" description="Helical" evidence="1">
    <location>
        <begin position="12"/>
        <end position="38"/>
    </location>
</feature>
<protein>
    <submittedName>
        <fullName evidence="2">Uncharacterized protein</fullName>
    </submittedName>
</protein>